<dbReference type="GO" id="GO:0006284">
    <property type="term" value="P:base-excision repair"/>
    <property type="evidence" value="ECO:0007669"/>
    <property type="project" value="InterPro"/>
</dbReference>
<dbReference type="Proteomes" id="UP000002453">
    <property type="component" value="Chromosome"/>
</dbReference>
<accession>B7ICS4</accession>
<dbReference type="AlphaFoldDB" id="B7ICS4"/>
<organism evidence="6 7">
    <name type="scientific">Thermosipho africanus (strain TCF52B)</name>
    <dbReference type="NCBI Taxonomy" id="484019"/>
    <lineage>
        <taxon>Bacteria</taxon>
        <taxon>Thermotogati</taxon>
        <taxon>Thermotogota</taxon>
        <taxon>Thermotogae</taxon>
        <taxon>Thermotogales</taxon>
        <taxon>Fervidobacteriaceae</taxon>
        <taxon>Thermosipho</taxon>
    </lineage>
</organism>
<name>B7ICS4_THEAB</name>
<protein>
    <submittedName>
        <fullName evidence="6">Base excision repair protein, HhH-GPD family</fullName>
    </submittedName>
</protein>
<dbReference type="KEGG" id="taf:THA_1356"/>
<dbReference type="Gene3D" id="1.10.340.30">
    <property type="entry name" value="Hypothetical protein, domain 2"/>
    <property type="match status" value="1"/>
</dbReference>
<dbReference type="CDD" id="cd00056">
    <property type="entry name" value="ENDO3c"/>
    <property type="match status" value="1"/>
</dbReference>
<dbReference type="SMART" id="SM00478">
    <property type="entry name" value="ENDO3c"/>
    <property type="match status" value="1"/>
</dbReference>
<keyword evidence="4" id="KW-0411">Iron-sulfur</keyword>
<dbReference type="eggNOG" id="COG2231">
    <property type="taxonomic scope" value="Bacteria"/>
</dbReference>
<evidence type="ECO:0000256" key="2">
    <source>
        <dbReference type="ARBA" id="ARBA00022723"/>
    </source>
</evidence>
<dbReference type="GO" id="GO:0051539">
    <property type="term" value="F:4 iron, 4 sulfur cluster binding"/>
    <property type="evidence" value="ECO:0007669"/>
    <property type="project" value="UniProtKB-KW"/>
</dbReference>
<proteinExistence type="predicted"/>
<evidence type="ECO:0000313" key="6">
    <source>
        <dbReference type="EMBL" id="ACJ75801.1"/>
    </source>
</evidence>
<dbReference type="SUPFAM" id="SSF48150">
    <property type="entry name" value="DNA-glycosylase"/>
    <property type="match status" value="1"/>
</dbReference>
<reference evidence="6 7" key="1">
    <citation type="journal article" date="2009" name="J. Bacteriol.">
        <title>The genome of Thermosipho africanus TCF52B: lateral genetic connections to the Firmicutes and Archaea.</title>
        <authorList>
            <person name="Nesboe C.L."/>
            <person name="Bapteste E."/>
            <person name="Curtis B."/>
            <person name="Dahle H."/>
            <person name="Lopez P."/>
            <person name="Macleod D."/>
            <person name="Dlutek M."/>
            <person name="Bowman S."/>
            <person name="Zhaxybayeva O."/>
            <person name="Birkeland N.-K."/>
            <person name="Doolittle W.F."/>
        </authorList>
    </citation>
    <scope>NUCLEOTIDE SEQUENCE [LARGE SCALE GENOMIC DNA]</scope>
    <source>
        <strain evidence="6 7">TCF52B</strain>
    </source>
</reference>
<dbReference type="GO" id="GO:0003824">
    <property type="term" value="F:catalytic activity"/>
    <property type="evidence" value="ECO:0007669"/>
    <property type="project" value="InterPro"/>
</dbReference>
<dbReference type="PIRSF" id="PIRSF001435">
    <property type="entry name" value="Nth"/>
    <property type="match status" value="1"/>
</dbReference>
<dbReference type="GO" id="GO:0046872">
    <property type="term" value="F:metal ion binding"/>
    <property type="evidence" value="ECO:0007669"/>
    <property type="project" value="UniProtKB-KW"/>
</dbReference>
<keyword evidence="2" id="KW-0479">Metal-binding</keyword>
<keyword evidence="7" id="KW-1185">Reference proteome</keyword>
<dbReference type="Pfam" id="PF00730">
    <property type="entry name" value="HhH-GPD"/>
    <property type="match status" value="1"/>
</dbReference>
<evidence type="ECO:0000313" key="7">
    <source>
        <dbReference type="Proteomes" id="UP000002453"/>
    </source>
</evidence>
<dbReference type="STRING" id="484019.THA_1356"/>
<keyword evidence="1" id="KW-0004">4Fe-4S</keyword>
<sequence length="210" mass="24552">MKNLYKLLLKAYGSVGKWWPGTSEEIIVTAVLTQNTNWKNVERALENIYKNKTKENLLEYLYELPIGYLSELIKPAGFFNLKARRLKNLLSFLKEYDFELSKIKRLKNLREKLLKINGIGKETADSILLYALEIPVFVVDAYTKRLLKRMYNINLSDYDSVQNLFYENYPKNVKLFQELHGLIVEHSKAVCRKNPICSECKISDNCKKSI</sequence>
<evidence type="ECO:0000256" key="3">
    <source>
        <dbReference type="ARBA" id="ARBA00023004"/>
    </source>
</evidence>
<dbReference type="PANTHER" id="PTHR10359:SF19">
    <property type="entry name" value="DNA REPAIR GLYCOSYLASE MJ1434-RELATED"/>
    <property type="match status" value="1"/>
</dbReference>
<evidence type="ECO:0000256" key="4">
    <source>
        <dbReference type="ARBA" id="ARBA00023014"/>
    </source>
</evidence>
<dbReference type="PANTHER" id="PTHR10359">
    <property type="entry name" value="A/G-SPECIFIC ADENINE GLYCOSYLASE/ENDONUCLEASE III"/>
    <property type="match status" value="1"/>
</dbReference>
<dbReference type="InterPro" id="IPR023170">
    <property type="entry name" value="HhH_base_excis_C"/>
</dbReference>
<dbReference type="EMBL" id="CP001185">
    <property type="protein sequence ID" value="ACJ75801.1"/>
    <property type="molecule type" value="Genomic_DNA"/>
</dbReference>
<dbReference type="InterPro" id="IPR003265">
    <property type="entry name" value="HhH-GPD_domain"/>
</dbReference>
<evidence type="ECO:0000259" key="5">
    <source>
        <dbReference type="SMART" id="SM00478"/>
    </source>
</evidence>
<dbReference type="HOGENOM" id="CLU_012862_6_0_0"/>
<feature type="domain" description="HhH-GPD" evidence="5">
    <location>
        <begin position="32"/>
        <end position="189"/>
    </location>
</feature>
<dbReference type="Gene3D" id="1.10.1670.10">
    <property type="entry name" value="Helix-hairpin-Helix base-excision DNA repair enzymes (C-terminal)"/>
    <property type="match status" value="1"/>
</dbReference>
<keyword evidence="3" id="KW-0408">Iron</keyword>
<gene>
    <name evidence="6" type="ordered locus">THA_1356</name>
</gene>
<dbReference type="InterPro" id="IPR011257">
    <property type="entry name" value="DNA_glycosylase"/>
</dbReference>
<evidence type="ECO:0000256" key="1">
    <source>
        <dbReference type="ARBA" id="ARBA00022485"/>
    </source>
</evidence>